<dbReference type="RefSeq" id="WP_084409692.1">
    <property type="nucleotide sequence ID" value="NZ_FWXR01000006.1"/>
</dbReference>
<protein>
    <submittedName>
        <fullName evidence="2">Uncharacterized protein</fullName>
    </submittedName>
</protein>
<sequence>MAVRPVETVQDVFAAFGIEDNDEDAPVFGPAKTERHQFVPADGGNGHSEPPTSEESVPDEPEPEPDTSGARRLSRAYEVRGIKFDRLMISAPRGEDYWEIGELSEWSFTAEGTPFRLTREHAVRAYAERCISVDRRVPAAEVLNSLNLADARMVRRAIMGFFEEPEGSSA</sequence>
<feature type="region of interest" description="Disordered" evidence="1">
    <location>
        <begin position="17"/>
        <end position="73"/>
    </location>
</feature>
<dbReference type="STRING" id="937218.SAMN06297251_10627"/>
<dbReference type="EMBL" id="FWXR01000006">
    <property type="protein sequence ID" value="SMC70256.1"/>
    <property type="molecule type" value="Genomic_DNA"/>
</dbReference>
<name>A0A1W2BBH0_9HYPH</name>
<evidence type="ECO:0000256" key="1">
    <source>
        <dbReference type="SAM" id="MobiDB-lite"/>
    </source>
</evidence>
<evidence type="ECO:0000313" key="3">
    <source>
        <dbReference type="Proteomes" id="UP000192656"/>
    </source>
</evidence>
<dbReference type="AlphaFoldDB" id="A0A1W2BBH0"/>
<evidence type="ECO:0000313" key="2">
    <source>
        <dbReference type="EMBL" id="SMC70256.1"/>
    </source>
</evidence>
<dbReference type="OrthoDB" id="7998904at2"/>
<organism evidence="2 3">
    <name type="scientific">Fulvimarina manganoxydans</name>
    <dbReference type="NCBI Taxonomy" id="937218"/>
    <lineage>
        <taxon>Bacteria</taxon>
        <taxon>Pseudomonadati</taxon>
        <taxon>Pseudomonadota</taxon>
        <taxon>Alphaproteobacteria</taxon>
        <taxon>Hyphomicrobiales</taxon>
        <taxon>Aurantimonadaceae</taxon>
        <taxon>Fulvimarina</taxon>
    </lineage>
</organism>
<accession>A0A1W2BBH0</accession>
<dbReference type="Proteomes" id="UP000192656">
    <property type="component" value="Unassembled WGS sequence"/>
</dbReference>
<proteinExistence type="predicted"/>
<gene>
    <name evidence="2" type="ORF">SAMN06297251_10627</name>
</gene>
<feature type="compositionally biased region" description="Acidic residues" evidence="1">
    <location>
        <begin position="56"/>
        <end position="65"/>
    </location>
</feature>
<reference evidence="2 3" key="1">
    <citation type="submission" date="2017-04" db="EMBL/GenBank/DDBJ databases">
        <authorList>
            <person name="Afonso C.L."/>
            <person name="Miller P.J."/>
            <person name="Scott M.A."/>
            <person name="Spackman E."/>
            <person name="Goraichik I."/>
            <person name="Dimitrov K.M."/>
            <person name="Suarez D.L."/>
            <person name="Swayne D.E."/>
        </authorList>
    </citation>
    <scope>NUCLEOTIDE SEQUENCE [LARGE SCALE GENOMIC DNA]</scope>
    <source>
        <strain evidence="2 3">CGMCC 1.10972</strain>
    </source>
</reference>
<keyword evidence="3" id="KW-1185">Reference proteome</keyword>